<keyword evidence="4 6" id="KW-1133">Transmembrane helix</keyword>
<feature type="transmembrane region" description="Helical" evidence="6">
    <location>
        <begin position="15"/>
        <end position="46"/>
    </location>
</feature>
<evidence type="ECO:0000256" key="6">
    <source>
        <dbReference type="SAM" id="Phobius"/>
    </source>
</evidence>
<dbReference type="PANTHER" id="PTHR31885:SF6">
    <property type="entry name" value="GH04784P"/>
    <property type="match status" value="1"/>
</dbReference>
<keyword evidence="3 6" id="KW-0812">Transmembrane</keyword>
<evidence type="ECO:0000256" key="4">
    <source>
        <dbReference type="ARBA" id="ARBA00022989"/>
    </source>
</evidence>
<dbReference type="GO" id="GO:0016787">
    <property type="term" value="F:hydrolase activity"/>
    <property type="evidence" value="ECO:0007669"/>
    <property type="project" value="TreeGrafter"/>
</dbReference>
<accession>K4KKM4</accession>
<dbReference type="Pfam" id="PF07947">
    <property type="entry name" value="YhhN"/>
    <property type="match status" value="1"/>
</dbReference>
<evidence type="ECO:0000313" key="8">
    <source>
        <dbReference type="Proteomes" id="UP000000466"/>
    </source>
</evidence>
<protein>
    <recommendedName>
        <fullName evidence="9">YhhN-like protein</fullName>
    </recommendedName>
</protein>
<dbReference type="STRING" id="1117647.M5M_07905"/>
<comment type="subcellular location">
    <subcellularLocation>
        <location evidence="1">Membrane</location>
        <topology evidence="1">Multi-pass membrane protein</topology>
    </subcellularLocation>
</comment>
<keyword evidence="8" id="KW-1185">Reference proteome</keyword>
<dbReference type="GO" id="GO:0016020">
    <property type="term" value="C:membrane"/>
    <property type="evidence" value="ECO:0007669"/>
    <property type="project" value="UniProtKB-SubCell"/>
</dbReference>
<evidence type="ECO:0000313" key="7">
    <source>
        <dbReference type="EMBL" id="AFU98770.1"/>
    </source>
</evidence>
<evidence type="ECO:0008006" key="9">
    <source>
        <dbReference type="Google" id="ProtNLM"/>
    </source>
</evidence>
<feature type="transmembrane region" description="Helical" evidence="6">
    <location>
        <begin position="108"/>
        <end position="125"/>
    </location>
</feature>
<feature type="transmembrane region" description="Helical" evidence="6">
    <location>
        <begin position="131"/>
        <end position="150"/>
    </location>
</feature>
<dbReference type="EMBL" id="CP003746">
    <property type="protein sequence ID" value="AFU98770.1"/>
    <property type="molecule type" value="Genomic_DNA"/>
</dbReference>
<gene>
    <name evidence="7" type="ordered locus">M5M_07905</name>
</gene>
<evidence type="ECO:0000256" key="2">
    <source>
        <dbReference type="ARBA" id="ARBA00007375"/>
    </source>
</evidence>
<evidence type="ECO:0000256" key="5">
    <source>
        <dbReference type="ARBA" id="ARBA00023136"/>
    </source>
</evidence>
<reference evidence="7 8" key="1">
    <citation type="journal article" date="2013" name="Genome Announc.">
        <title>Complete genome sequence of Simiduia agarivorans SA1(T), a marine bacterium able to degrade a variety of polysaccharides.</title>
        <authorList>
            <person name="Lin S.Y."/>
            <person name="Shieh W.Y."/>
            <person name="Chen J.S."/>
            <person name="Tang S.L."/>
        </authorList>
    </citation>
    <scope>NUCLEOTIDE SEQUENCE [LARGE SCALE GENOMIC DNA]</scope>
    <source>
        <strain evidence="8">DSM 21679 / JCM 13881 / BCRC 17597 / SA1</strain>
    </source>
</reference>
<dbReference type="RefSeq" id="WP_015046935.1">
    <property type="nucleotide sequence ID" value="NZ_ATUQ01000002.1"/>
</dbReference>
<feature type="transmembrane region" description="Helical" evidence="6">
    <location>
        <begin position="77"/>
        <end position="96"/>
    </location>
</feature>
<dbReference type="PANTHER" id="PTHR31885">
    <property type="entry name" value="GH04784P"/>
    <property type="match status" value="1"/>
</dbReference>
<name>K4KKM4_SIMAS</name>
<evidence type="ECO:0000256" key="1">
    <source>
        <dbReference type="ARBA" id="ARBA00004141"/>
    </source>
</evidence>
<sequence length="213" mass="23071">MPRFNFWPIYSLFALAYLIALFFTLPVAVMAGLKVMPILLLLALLVHSPERPLWLWPAVIFSAAGDLLLALPIEQGFVFGLAAFLVAQLCYGFGFWRDRAPLSGQTKSRFLFVAGISAALAAVILPASGGLLIAVSLYLCAIAFMALGAARYNTGNATVFVGALLFVLSDSVIAINKFLWPFSASSWVIMVTYYAAQGLMVTGVLRHCRRVTG</sequence>
<dbReference type="eggNOG" id="COG3714">
    <property type="taxonomic scope" value="Bacteria"/>
</dbReference>
<proteinExistence type="inferred from homology"/>
<dbReference type="KEGG" id="saga:M5M_07905"/>
<feature type="transmembrane region" description="Helical" evidence="6">
    <location>
        <begin position="157"/>
        <end position="175"/>
    </location>
</feature>
<evidence type="ECO:0000256" key="3">
    <source>
        <dbReference type="ARBA" id="ARBA00022692"/>
    </source>
</evidence>
<dbReference type="Proteomes" id="UP000000466">
    <property type="component" value="Chromosome"/>
</dbReference>
<dbReference type="AlphaFoldDB" id="K4KKM4"/>
<feature type="transmembrane region" description="Helical" evidence="6">
    <location>
        <begin position="187"/>
        <end position="205"/>
    </location>
</feature>
<organism evidence="7 8">
    <name type="scientific">Simiduia agarivorans (strain DSM 21679 / JCM 13881 / BCRC 17597 / SA1)</name>
    <dbReference type="NCBI Taxonomy" id="1117647"/>
    <lineage>
        <taxon>Bacteria</taxon>
        <taxon>Pseudomonadati</taxon>
        <taxon>Pseudomonadota</taxon>
        <taxon>Gammaproteobacteria</taxon>
        <taxon>Cellvibrionales</taxon>
        <taxon>Cellvibrionaceae</taxon>
        <taxon>Simiduia</taxon>
    </lineage>
</organism>
<comment type="similarity">
    <text evidence="2">Belongs to the TMEM86 family.</text>
</comment>
<dbReference type="HOGENOM" id="CLU_1276088_0_0_6"/>
<keyword evidence="5 6" id="KW-0472">Membrane</keyword>
<dbReference type="InterPro" id="IPR012506">
    <property type="entry name" value="TMEM86B-like"/>
</dbReference>